<name>F8B3T0_9ACTN</name>
<dbReference type="EMBL" id="CP002801">
    <property type="protein sequence ID" value="AEH09025.1"/>
    <property type="molecule type" value="Genomic_DNA"/>
</dbReference>
<sequence length="87" mass="9140">MVAAPELPGRAAAADSPADADADAGGFDPPVAQAASPAAVTTVPAADKNWRRDDRPSALSGMRIRSGRWGRFECDTGPRSEYRQKSL</sequence>
<protein>
    <submittedName>
        <fullName evidence="2">Uncharacterized protein</fullName>
    </submittedName>
</protein>
<dbReference type="Proteomes" id="UP000001549">
    <property type="component" value="Chromosome"/>
</dbReference>
<feature type="compositionally biased region" description="Basic and acidic residues" evidence="1">
    <location>
        <begin position="70"/>
        <end position="87"/>
    </location>
</feature>
<reference evidence="2 3" key="1">
    <citation type="submission" date="2011-05" db="EMBL/GenBank/DDBJ databases">
        <title>Complete sequence of chromosome of Frankia symbiont of Datisca glomerata.</title>
        <authorList>
            <consortium name="US DOE Joint Genome Institute"/>
            <person name="Lucas S."/>
            <person name="Han J."/>
            <person name="Lapidus A."/>
            <person name="Cheng J.-F."/>
            <person name="Goodwin L."/>
            <person name="Pitluck S."/>
            <person name="Peters L."/>
            <person name="Mikhailova N."/>
            <person name="Chertkov O."/>
            <person name="Teshima H."/>
            <person name="Han C."/>
            <person name="Tapia R."/>
            <person name="Land M."/>
            <person name="Hauser L."/>
            <person name="Kyrpides N."/>
            <person name="Ivanova N."/>
            <person name="Pagani I."/>
            <person name="Berry A."/>
            <person name="Pawlowski K."/>
            <person name="Persson T."/>
            <person name="Vanden Heuvel B."/>
            <person name="Benson D."/>
            <person name="Woyke T."/>
        </authorList>
    </citation>
    <scope>NUCLEOTIDE SEQUENCE [LARGE SCALE GENOMIC DNA]</scope>
    <source>
        <strain evidence="3">4085684</strain>
    </source>
</reference>
<dbReference type="KEGG" id="fsy:FsymDg_1565"/>
<dbReference type="HOGENOM" id="CLU_2478832_0_0_11"/>
<accession>F8B3T0</accession>
<gene>
    <name evidence="2" type="ordered locus">FsymDg_1565</name>
</gene>
<keyword evidence="3" id="KW-1185">Reference proteome</keyword>
<dbReference type="AlphaFoldDB" id="F8B3T0"/>
<evidence type="ECO:0000256" key="1">
    <source>
        <dbReference type="SAM" id="MobiDB-lite"/>
    </source>
</evidence>
<evidence type="ECO:0000313" key="2">
    <source>
        <dbReference type="EMBL" id="AEH09025.1"/>
    </source>
</evidence>
<organism evidence="2 3">
    <name type="scientific">Candidatus Protofrankia datiscae</name>
    <dbReference type="NCBI Taxonomy" id="2716812"/>
    <lineage>
        <taxon>Bacteria</taxon>
        <taxon>Bacillati</taxon>
        <taxon>Actinomycetota</taxon>
        <taxon>Actinomycetes</taxon>
        <taxon>Frankiales</taxon>
        <taxon>Frankiaceae</taxon>
        <taxon>Protofrankia</taxon>
    </lineage>
</organism>
<feature type="region of interest" description="Disordered" evidence="1">
    <location>
        <begin position="1"/>
        <end position="87"/>
    </location>
</feature>
<proteinExistence type="predicted"/>
<evidence type="ECO:0000313" key="3">
    <source>
        <dbReference type="Proteomes" id="UP000001549"/>
    </source>
</evidence>
<feature type="compositionally biased region" description="Low complexity" evidence="1">
    <location>
        <begin position="1"/>
        <end position="46"/>
    </location>
</feature>